<dbReference type="NCBIfam" id="TIGR00078">
    <property type="entry name" value="nadC"/>
    <property type="match status" value="1"/>
</dbReference>
<dbReference type="Pfam" id="PF02749">
    <property type="entry name" value="QRPTase_N"/>
    <property type="match status" value="1"/>
</dbReference>
<evidence type="ECO:0000256" key="1">
    <source>
        <dbReference type="ARBA" id="ARBA00003237"/>
    </source>
</evidence>
<protein>
    <recommendedName>
        <fullName evidence="4">nicotinate-nucleotide diphosphorylase (carboxylating)</fullName>
        <ecNumber evidence="4">2.4.2.19</ecNumber>
    </recommendedName>
    <alternativeName>
        <fullName evidence="8">Quinolinate phosphoribosyltransferase [decarboxylating]</fullName>
    </alternativeName>
</protein>
<dbReference type="InterPro" id="IPR013785">
    <property type="entry name" value="Aldolase_TIM"/>
</dbReference>
<comment type="pathway">
    <text evidence="2">Cofactor biosynthesis; NAD(+) biosynthesis; nicotinate D-ribonucleotide from quinolinate: step 1/1.</text>
</comment>
<dbReference type="PANTHER" id="PTHR32179:SF3">
    <property type="entry name" value="NICOTINATE-NUCLEOTIDE PYROPHOSPHORYLASE [CARBOXYLATING]"/>
    <property type="match status" value="1"/>
</dbReference>
<evidence type="ECO:0000259" key="11">
    <source>
        <dbReference type="Pfam" id="PF02749"/>
    </source>
</evidence>
<keyword evidence="5" id="KW-0662">Pyridine nucleotide biosynthesis</keyword>
<dbReference type="InterPro" id="IPR022412">
    <property type="entry name" value="Quinolinate_PRibosylTrfase_N"/>
</dbReference>
<dbReference type="Proteomes" id="UP001053296">
    <property type="component" value="Chromosome"/>
</dbReference>
<dbReference type="EMBL" id="AP024485">
    <property type="protein sequence ID" value="BCS87072.1"/>
    <property type="molecule type" value="Genomic_DNA"/>
</dbReference>
<comment type="function">
    <text evidence="1">Involved in the catabolism of quinolinic acid (QA).</text>
</comment>
<dbReference type="Gene3D" id="3.20.20.70">
    <property type="entry name" value="Aldolase class I"/>
    <property type="match status" value="1"/>
</dbReference>
<keyword evidence="6 9" id="KW-0328">Glycosyltransferase</keyword>
<comment type="similarity">
    <text evidence="3 9">Belongs to the NadC/ModD family.</text>
</comment>
<dbReference type="InterPro" id="IPR037128">
    <property type="entry name" value="Quinolinate_PRibosylTase_N_sf"/>
</dbReference>
<dbReference type="PANTHER" id="PTHR32179">
    <property type="entry name" value="NICOTINATE-NUCLEOTIDE PYROPHOSPHORYLASE [CARBOXYLATING]"/>
    <property type="match status" value="1"/>
</dbReference>
<dbReference type="InterPro" id="IPR027277">
    <property type="entry name" value="NadC/ModD"/>
</dbReference>
<evidence type="ECO:0000313" key="13">
    <source>
        <dbReference type="Proteomes" id="UP001053296"/>
    </source>
</evidence>
<dbReference type="Gene3D" id="3.90.1170.20">
    <property type="entry name" value="Quinolinate phosphoribosyl transferase, N-terminal domain"/>
    <property type="match status" value="1"/>
</dbReference>
<organism evidence="12 13">
    <name type="scientific">Pseudodesulfovibrio sediminis</name>
    <dbReference type="NCBI Taxonomy" id="2810563"/>
    <lineage>
        <taxon>Bacteria</taxon>
        <taxon>Pseudomonadati</taxon>
        <taxon>Thermodesulfobacteriota</taxon>
        <taxon>Desulfovibrionia</taxon>
        <taxon>Desulfovibrionales</taxon>
        <taxon>Desulfovibrionaceae</taxon>
    </lineage>
</organism>
<dbReference type="CDD" id="cd01572">
    <property type="entry name" value="QPRTase"/>
    <property type="match status" value="1"/>
</dbReference>
<dbReference type="InterPro" id="IPR004393">
    <property type="entry name" value="NadC"/>
</dbReference>
<keyword evidence="13" id="KW-1185">Reference proteome</keyword>
<dbReference type="Pfam" id="PF01729">
    <property type="entry name" value="QRPTase_C"/>
    <property type="match status" value="1"/>
</dbReference>
<proteinExistence type="inferred from homology"/>
<dbReference type="RefSeq" id="WP_229592927.1">
    <property type="nucleotide sequence ID" value="NZ_AP024485.1"/>
</dbReference>
<evidence type="ECO:0000256" key="8">
    <source>
        <dbReference type="ARBA" id="ARBA00033102"/>
    </source>
</evidence>
<evidence type="ECO:0000256" key="7">
    <source>
        <dbReference type="ARBA" id="ARBA00022679"/>
    </source>
</evidence>
<accession>A0ABM8HXP9</accession>
<keyword evidence="7 9" id="KW-0808">Transferase</keyword>
<evidence type="ECO:0000256" key="2">
    <source>
        <dbReference type="ARBA" id="ARBA00004893"/>
    </source>
</evidence>
<gene>
    <name evidence="12" type="primary">nadC</name>
    <name evidence="12" type="ORF">PSDVSF_03140</name>
</gene>
<evidence type="ECO:0000256" key="5">
    <source>
        <dbReference type="ARBA" id="ARBA00022642"/>
    </source>
</evidence>
<dbReference type="SUPFAM" id="SSF51690">
    <property type="entry name" value="Nicotinate/Quinolinate PRTase C-terminal domain-like"/>
    <property type="match status" value="1"/>
</dbReference>
<dbReference type="SUPFAM" id="SSF54675">
    <property type="entry name" value="Nicotinate/Quinolinate PRTase N-terminal domain-like"/>
    <property type="match status" value="1"/>
</dbReference>
<evidence type="ECO:0000313" key="12">
    <source>
        <dbReference type="EMBL" id="BCS87072.1"/>
    </source>
</evidence>
<dbReference type="PIRSF" id="PIRSF006250">
    <property type="entry name" value="NadC_ModD"/>
    <property type="match status" value="1"/>
</dbReference>
<reference evidence="12" key="1">
    <citation type="journal article" date="2022" name="Arch. Microbiol.">
        <title>Pseudodesulfovibrio sediminis sp. nov., a mesophilic and neutrophilic sulfate-reducing bacterium isolated from sediment of a brackish lake.</title>
        <authorList>
            <person name="Takahashi A."/>
            <person name="Kojima H."/>
            <person name="Watanabe M."/>
            <person name="Fukui M."/>
        </authorList>
    </citation>
    <scope>NUCLEOTIDE SEQUENCE</scope>
    <source>
        <strain evidence="12">SF6</strain>
    </source>
</reference>
<evidence type="ECO:0000256" key="3">
    <source>
        <dbReference type="ARBA" id="ARBA00009400"/>
    </source>
</evidence>
<name>A0ABM8HXP9_9BACT</name>
<dbReference type="EC" id="2.4.2.19" evidence="4"/>
<evidence type="ECO:0000256" key="4">
    <source>
        <dbReference type="ARBA" id="ARBA00011944"/>
    </source>
</evidence>
<evidence type="ECO:0000259" key="10">
    <source>
        <dbReference type="Pfam" id="PF01729"/>
    </source>
</evidence>
<evidence type="ECO:0000256" key="9">
    <source>
        <dbReference type="PIRNR" id="PIRNR006250"/>
    </source>
</evidence>
<evidence type="ECO:0000256" key="6">
    <source>
        <dbReference type="ARBA" id="ARBA00022676"/>
    </source>
</evidence>
<feature type="domain" description="Quinolinate phosphoribosyl transferase N-terminal" evidence="11">
    <location>
        <begin position="32"/>
        <end position="117"/>
    </location>
</feature>
<sequence>MSTNTFDDFFTAEARMFLLATIRIALAEDASDLTSTGLFNEDDMAQAMIVAKEKTVVAGLPIIPLVLEFGGDQCQAHLNVDDGDTVSEGTMVAALQGPATQLLKAERVIMNFLCHLSGIANLTAQYVDAIKDTKTQLLDTRKTLPGLRFPEKYAVLAGGGKNHRLTLSDMLMLKDNHIDRAGSITQAVHQLQTVHKPCPPIEVECRTLEEVEEASQCAIKRIMFDNMDAATITKALGIVPDSIETEISGNVSLENIREKAELGANYISVGKLTHSAPFADFSMQFVPLG</sequence>
<dbReference type="InterPro" id="IPR036068">
    <property type="entry name" value="Nicotinate_pribotase-like_C"/>
</dbReference>
<dbReference type="InterPro" id="IPR002638">
    <property type="entry name" value="Quinolinate_PRibosylTrfase_C"/>
</dbReference>
<feature type="domain" description="Quinolinate phosphoribosyl transferase C-terminal" evidence="10">
    <location>
        <begin position="119"/>
        <end position="284"/>
    </location>
</feature>